<dbReference type="AlphaFoldDB" id="A0A834XE07"/>
<protein>
    <submittedName>
        <fullName evidence="1">Uncharacterized protein</fullName>
    </submittedName>
</protein>
<dbReference type="Proteomes" id="UP000634136">
    <property type="component" value="Unassembled WGS sequence"/>
</dbReference>
<comment type="caution">
    <text evidence="1">The sequence shown here is derived from an EMBL/GenBank/DDBJ whole genome shotgun (WGS) entry which is preliminary data.</text>
</comment>
<organism evidence="1 2">
    <name type="scientific">Senna tora</name>
    <dbReference type="NCBI Taxonomy" id="362788"/>
    <lineage>
        <taxon>Eukaryota</taxon>
        <taxon>Viridiplantae</taxon>
        <taxon>Streptophyta</taxon>
        <taxon>Embryophyta</taxon>
        <taxon>Tracheophyta</taxon>
        <taxon>Spermatophyta</taxon>
        <taxon>Magnoliopsida</taxon>
        <taxon>eudicotyledons</taxon>
        <taxon>Gunneridae</taxon>
        <taxon>Pentapetalae</taxon>
        <taxon>rosids</taxon>
        <taxon>fabids</taxon>
        <taxon>Fabales</taxon>
        <taxon>Fabaceae</taxon>
        <taxon>Caesalpinioideae</taxon>
        <taxon>Cassia clade</taxon>
        <taxon>Senna</taxon>
    </lineage>
</organism>
<accession>A0A834XE07</accession>
<evidence type="ECO:0000313" key="2">
    <source>
        <dbReference type="Proteomes" id="UP000634136"/>
    </source>
</evidence>
<proteinExistence type="predicted"/>
<gene>
    <name evidence="1" type="ORF">G2W53_004825</name>
</gene>
<keyword evidence="2" id="KW-1185">Reference proteome</keyword>
<dbReference type="EMBL" id="JAAIUW010000002">
    <property type="protein sequence ID" value="KAF7842527.1"/>
    <property type="molecule type" value="Genomic_DNA"/>
</dbReference>
<name>A0A834XE07_9FABA</name>
<reference evidence="1" key="1">
    <citation type="submission" date="2020-09" db="EMBL/GenBank/DDBJ databases">
        <title>Genome-Enabled Discovery of Anthraquinone Biosynthesis in Senna tora.</title>
        <authorList>
            <person name="Kang S.-H."/>
            <person name="Pandey R.P."/>
            <person name="Lee C.-M."/>
            <person name="Sim J.-S."/>
            <person name="Jeong J.-T."/>
            <person name="Choi B.-S."/>
            <person name="Jung M."/>
            <person name="Ginzburg D."/>
            <person name="Zhao K."/>
            <person name="Won S.Y."/>
            <person name="Oh T.-J."/>
            <person name="Yu Y."/>
            <person name="Kim N.-H."/>
            <person name="Lee O.R."/>
            <person name="Lee T.-H."/>
            <person name="Bashyal P."/>
            <person name="Kim T.-S."/>
            <person name="Lee W.-H."/>
            <person name="Kawkins C."/>
            <person name="Kim C.-K."/>
            <person name="Kim J.S."/>
            <person name="Ahn B.O."/>
            <person name="Rhee S.Y."/>
            <person name="Sohng J.K."/>
        </authorList>
    </citation>
    <scope>NUCLEOTIDE SEQUENCE</scope>
    <source>
        <tissue evidence="1">Leaf</tissue>
    </source>
</reference>
<sequence>MEIPNIKLTRESCLWENGRTYLIVLCLKENAPGGLEVASAAAAVSCLRRHHWSGSP</sequence>
<evidence type="ECO:0000313" key="1">
    <source>
        <dbReference type="EMBL" id="KAF7842527.1"/>
    </source>
</evidence>